<proteinExistence type="predicted"/>
<reference evidence="1" key="2">
    <citation type="submission" date="2023-01" db="EMBL/GenBank/DDBJ databases">
        <title>Draft genome sequence of Sulfitobacter pacificus strain NBRC 109915.</title>
        <authorList>
            <person name="Sun Q."/>
            <person name="Mori K."/>
        </authorList>
    </citation>
    <scope>NUCLEOTIDE SEQUENCE</scope>
    <source>
        <strain evidence="1">NBRC 109915</strain>
    </source>
</reference>
<keyword evidence="2" id="KW-1185">Reference proteome</keyword>
<sequence>MTRGINDPSHPSICRCDDTLMRKDRAILEGNAIGHCFWQGNDCVAAKLNNLASQRRLAFPVHRDPIANPGN</sequence>
<protein>
    <submittedName>
        <fullName evidence="1">Uncharacterized protein</fullName>
    </submittedName>
</protein>
<dbReference type="Proteomes" id="UP001161388">
    <property type="component" value="Unassembled WGS sequence"/>
</dbReference>
<evidence type="ECO:0000313" key="2">
    <source>
        <dbReference type="Proteomes" id="UP001161388"/>
    </source>
</evidence>
<organism evidence="1 2">
    <name type="scientific">Sulfitobacter pacificus</name>
    <dbReference type="NCBI Taxonomy" id="1499314"/>
    <lineage>
        <taxon>Bacteria</taxon>
        <taxon>Pseudomonadati</taxon>
        <taxon>Pseudomonadota</taxon>
        <taxon>Alphaproteobacteria</taxon>
        <taxon>Rhodobacterales</taxon>
        <taxon>Roseobacteraceae</taxon>
        <taxon>Sulfitobacter</taxon>
    </lineage>
</organism>
<comment type="caution">
    <text evidence="1">The sequence shown here is derived from an EMBL/GenBank/DDBJ whole genome shotgun (WGS) entry which is preliminary data.</text>
</comment>
<name>A0ABQ5VN42_9RHOB</name>
<dbReference type="EMBL" id="BSNL01000001">
    <property type="protein sequence ID" value="GLQ28482.1"/>
    <property type="molecule type" value="Genomic_DNA"/>
</dbReference>
<evidence type="ECO:0000313" key="1">
    <source>
        <dbReference type="EMBL" id="GLQ28482.1"/>
    </source>
</evidence>
<reference evidence="1" key="1">
    <citation type="journal article" date="2014" name="Int. J. Syst. Evol. Microbiol.">
        <title>Complete genome of a new Firmicutes species belonging to the dominant human colonic microbiota ('Ruminococcus bicirculans') reveals two chromosomes and a selective capacity to utilize plant glucans.</title>
        <authorList>
            <consortium name="NISC Comparative Sequencing Program"/>
            <person name="Wegmann U."/>
            <person name="Louis P."/>
            <person name="Goesmann A."/>
            <person name="Henrissat B."/>
            <person name="Duncan S.H."/>
            <person name="Flint H.J."/>
        </authorList>
    </citation>
    <scope>NUCLEOTIDE SEQUENCE</scope>
    <source>
        <strain evidence="1">NBRC 109915</strain>
    </source>
</reference>
<accession>A0ABQ5VN42</accession>
<gene>
    <name evidence="1" type="ORF">GCM10007927_32850</name>
</gene>